<name>A0A0E9S672_ANGAN</name>
<dbReference type="AlphaFoldDB" id="A0A0E9S672"/>
<organism evidence="1">
    <name type="scientific">Anguilla anguilla</name>
    <name type="common">European freshwater eel</name>
    <name type="synonym">Muraena anguilla</name>
    <dbReference type="NCBI Taxonomy" id="7936"/>
    <lineage>
        <taxon>Eukaryota</taxon>
        <taxon>Metazoa</taxon>
        <taxon>Chordata</taxon>
        <taxon>Craniata</taxon>
        <taxon>Vertebrata</taxon>
        <taxon>Euteleostomi</taxon>
        <taxon>Actinopterygii</taxon>
        <taxon>Neopterygii</taxon>
        <taxon>Teleostei</taxon>
        <taxon>Anguilliformes</taxon>
        <taxon>Anguillidae</taxon>
        <taxon>Anguilla</taxon>
    </lineage>
</organism>
<reference evidence="1" key="1">
    <citation type="submission" date="2014-11" db="EMBL/GenBank/DDBJ databases">
        <authorList>
            <person name="Amaro Gonzalez C."/>
        </authorList>
    </citation>
    <scope>NUCLEOTIDE SEQUENCE</scope>
</reference>
<protein>
    <submittedName>
        <fullName evidence="1">Uncharacterized protein</fullName>
    </submittedName>
</protein>
<dbReference type="EMBL" id="GBXM01071865">
    <property type="protein sequence ID" value="JAH36712.1"/>
    <property type="molecule type" value="Transcribed_RNA"/>
</dbReference>
<proteinExistence type="predicted"/>
<reference evidence="1" key="2">
    <citation type="journal article" date="2015" name="Fish Shellfish Immunol.">
        <title>Early steps in the European eel (Anguilla anguilla)-Vibrio vulnificus interaction in the gills: Role of the RtxA13 toxin.</title>
        <authorList>
            <person name="Callol A."/>
            <person name="Pajuelo D."/>
            <person name="Ebbesson L."/>
            <person name="Teles M."/>
            <person name="MacKenzie S."/>
            <person name="Amaro C."/>
        </authorList>
    </citation>
    <scope>NUCLEOTIDE SEQUENCE</scope>
</reference>
<accession>A0A0E9S672</accession>
<evidence type="ECO:0000313" key="1">
    <source>
        <dbReference type="EMBL" id="JAH36712.1"/>
    </source>
</evidence>
<sequence>MLSTLEWPIGNKRARGDCFRIESLGLCIHNNMPCTNVFHY</sequence>